<feature type="compositionally biased region" description="Low complexity" evidence="1">
    <location>
        <begin position="91"/>
        <end position="100"/>
    </location>
</feature>
<feature type="region of interest" description="Disordered" evidence="1">
    <location>
        <begin position="1"/>
        <end position="137"/>
    </location>
</feature>
<evidence type="ECO:0000256" key="2">
    <source>
        <dbReference type="SAM" id="Phobius"/>
    </source>
</evidence>
<feature type="transmembrane region" description="Helical" evidence="2">
    <location>
        <begin position="146"/>
        <end position="168"/>
    </location>
</feature>
<evidence type="ECO:0000256" key="1">
    <source>
        <dbReference type="SAM" id="MobiDB-lite"/>
    </source>
</evidence>
<reference evidence="3 4" key="1">
    <citation type="journal article" date="2015" name="Stand. Genomic Sci.">
        <title>Genomic Encyclopedia of Bacterial and Archaeal Type Strains, Phase III: the genomes of soil and plant-associated and newly described type strains.</title>
        <authorList>
            <person name="Whitman W.B."/>
            <person name="Woyke T."/>
            <person name="Klenk H.P."/>
            <person name="Zhou Y."/>
            <person name="Lilburn T.G."/>
            <person name="Beck B.J."/>
            <person name="De Vos P."/>
            <person name="Vandamme P."/>
            <person name="Eisen J.A."/>
            <person name="Garrity G."/>
            <person name="Hugenholtz P."/>
            <person name="Kyrpides N.C."/>
        </authorList>
    </citation>
    <scope>NUCLEOTIDE SEQUENCE [LARGE SCALE GENOMIC DNA]</scope>
    <source>
        <strain evidence="3 4">VKM Ac-2538</strain>
    </source>
</reference>
<keyword evidence="2" id="KW-0812">Transmembrane</keyword>
<keyword evidence="2" id="KW-1133">Transmembrane helix</keyword>
<accession>A0ABY2BPA8</accession>
<sequence length="306" mass="32234">MSSPQFPTYGRGDDPDESGEQDHYAKPAPYGGNTYGSSPYHDQPPPGSYVAPPEPGAYQGQPGQYGAPGPYGEPQPGQYGAPGGPPGAPGGQAAAPGQYGDPQSAYNQPPTYRPGHPYGPPAHPQQHELPAYGRDSAPRDPRAARVLLLATIIAAVYGLLVLSVQRVSLREISQAPGSSLNHPLRTDVIDTIGQLLILVVGVAAIVMWLRDVMSRRKAGQQPDPVELGGLGLVALSLIPLLIWMVMVLTTGMGAIDDSLHRLPTAYGWGGVGLLLLAVGFGLGYRELKPEVSNPVVKAAPDRPPWE</sequence>
<keyword evidence="4" id="KW-1185">Reference proteome</keyword>
<keyword evidence="2" id="KW-0472">Membrane</keyword>
<proteinExistence type="predicted"/>
<name>A0ABY2BPA8_9ACTN</name>
<feature type="transmembrane region" description="Helical" evidence="2">
    <location>
        <begin position="188"/>
        <end position="209"/>
    </location>
</feature>
<dbReference type="Proteomes" id="UP000295818">
    <property type="component" value="Unassembled WGS sequence"/>
</dbReference>
<dbReference type="EMBL" id="SLWM01000003">
    <property type="protein sequence ID" value="TCO27466.1"/>
    <property type="molecule type" value="Genomic_DNA"/>
</dbReference>
<feature type="transmembrane region" description="Helical" evidence="2">
    <location>
        <begin position="265"/>
        <end position="284"/>
    </location>
</feature>
<feature type="transmembrane region" description="Helical" evidence="2">
    <location>
        <begin position="230"/>
        <end position="253"/>
    </location>
</feature>
<comment type="caution">
    <text evidence="3">The sequence shown here is derived from an EMBL/GenBank/DDBJ whole genome shotgun (WGS) entry which is preliminary data.</text>
</comment>
<protein>
    <submittedName>
        <fullName evidence="3">Uncharacterized protein</fullName>
    </submittedName>
</protein>
<feature type="compositionally biased region" description="Pro residues" evidence="1">
    <location>
        <begin position="42"/>
        <end position="55"/>
    </location>
</feature>
<organism evidence="3 4">
    <name type="scientific">Kribbella orskensis</name>
    <dbReference type="NCBI Taxonomy" id="2512216"/>
    <lineage>
        <taxon>Bacteria</taxon>
        <taxon>Bacillati</taxon>
        <taxon>Actinomycetota</taxon>
        <taxon>Actinomycetes</taxon>
        <taxon>Propionibacteriales</taxon>
        <taxon>Kribbellaceae</taxon>
        <taxon>Kribbella</taxon>
    </lineage>
</organism>
<gene>
    <name evidence="3" type="ORF">EV644_103165</name>
</gene>
<feature type="compositionally biased region" description="Low complexity" evidence="1">
    <location>
        <begin position="56"/>
        <end position="79"/>
    </location>
</feature>
<dbReference type="RefSeq" id="WP_158292776.1">
    <property type="nucleotide sequence ID" value="NZ_SLWM01000003.1"/>
</dbReference>
<evidence type="ECO:0000313" key="4">
    <source>
        <dbReference type="Proteomes" id="UP000295818"/>
    </source>
</evidence>
<evidence type="ECO:0000313" key="3">
    <source>
        <dbReference type="EMBL" id="TCO27466.1"/>
    </source>
</evidence>